<reference evidence="10" key="2">
    <citation type="submission" date="2020-09" db="EMBL/GenBank/DDBJ databases">
        <authorList>
            <person name="Sun Q."/>
            <person name="Kim S."/>
        </authorList>
    </citation>
    <scope>NUCLEOTIDE SEQUENCE</scope>
    <source>
        <strain evidence="10">KCTC 12710</strain>
    </source>
</reference>
<evidence type="ECO:0000256" key="2">
    <source>
        <dbReference type="ARBA" id="ARBA00009261"/>
    </source>
</evidence>
<name>A0A918V9H3_9FLAO</name>
<evidence type="ECO:0000256" key="4">
    <source>
        <dbReference type="ARBA" id="ARBA00022475"/>
    </source>
</evidence>
<proteinExistence type="inferred from homology"/>
<evidence type="ECO:0000256" key="3">
    <source>
        <dbReference type="ARBA" id="ARBA00022448"/>
    </source>
</evidence>
<dbReference type="Pfam" id="PF01235">
    <property type="entry name" value="Na_Ala_symp"/>
    <property type="match status" value="1"/>
</dbReference>
<feature type="transmembrane region" description="Helical" evidence="8">
    <location>
        <begin position="499"/>
        <end position="516"/>
    </location>
</feature>
<dbReference type="PANTHER" id="PTHR30330">
    <property type="entry name" value="AGSS FAMILY TRANSPORTER, SODIUM-ALANINE"/>
    <property type="match status" value="1"/>
</dbReference>
<keyword evidence="7 8" id="KW-0472">Membrane</keyword>
<feature type="chain" id="PRO_5036999478" evidence="9">
    <location>
        <begin position="20"/>
        <end position="534"/>
    </location>
</feature>
<comment type="subcellular location">
    <subcellularLocation>
        <location evidence="1 8">Cell membrane</location>
        <topology evidence="1 8">Multi-pass membrane protein</topology>
    </subcellularLocation>
</comment>
<gene>
    <name evidence="10" type="primary">dagA</name>
    <name evidence="10" type="ORF">GCM10007028_18870</name>
</gene>
<keyword evidence="3 8" id="KW-0813">Transport</keyword>
<evidence type="ECO:0000313" key="10">
    <source>
        <dbReference type="EMBL" id="GGZ81523.1"/>
    </source>
</evidence>
<feature type="transmembrane region" description="Helical" evidence="8">
    <location>
        <begin position="295"/>
        <end position="315"/>
    </location>
</feature>
<comment type="similarity">
    <text evidence="2 8">Belongs to the alanine or glycine:cation symporter (AGCS) (TC 2.A.25) family.</text>
</comment>
<keyword evidence="11" id="KW-1185">Reference proteome</keyword>
<keyword evidence="8" id="KW-0769">Symport</keyword>
<feature type="transmembrane region" description="Helical" evidence="8">
    <location>
        <begin position="321"/>
        <end position="344"/>
    </location>
</feature>
<keyword evidence="5 8" id="KW-0812">Transmembrane</keyword>
<feature type="signal peptide" evidence="9">
    <location>
        <begin position="1"/>
        <end position="19"/>
    </location>
</feature>
<evidence type="ECO:0000256" key="8">
    <source>
        <dbReference type="RuleBase" id="RU363064"/>
    </source>
</evidence>
<keyword evidence="9" id="KW-0732">Signal</keyword>
<dbReference type="InterPro" id="IPR001463">
    <property type="entry name" value="Na/Ala_symport"/>
</dbReference>
<evidence type="ECO:0000256" key="9">
    <source>
        <dbReference type="SAM" id="SignalP"/>
    </source>
</evidence>
<feature type="transmembrane region" description="Helical" evidence="8">
    <location>
        <begin position="151"/>
        <end position="171"/>
    </location>
</feature>
<feature type="transmembrane region" description="Helical" evidence="8">
    <location>
        <begin position="222"/>
        <end position="242"/>
    </location>
</feature>
<feature type="transmembrane region" description="Helical" evidence="8">
    <location>
        <begin position="379"/>
        <end position="401"/>
    </location>
</feature>
<organism evidence="10 11">
    <name type="scientific">Algibacter mikhailovii</name>
    <dbReference type="NCBI Taxonomy" id="425498"/>
    <lineage>
        <taxon>Bacteria</taxon>
        <taxon>Pseudomonadati</taxon>
        <taxon>Bacteroidota</taxon>
        <taxon>Flavobacteriia</taxon>
        <taxon>Flavobacteriales</taxon>
        <taxon>Flavobacteriaceae</taxon>
        <taxon>Algibacter</taxon>
    </lineage>
</organism>
<dbReference type="PRINTS" id="PR00175">
    <property type="entry name" value="NAALASMPORT"/>
</dbReference>
<accession>A0A918V9H3</accession>
<dbReference type="Gene3D" id="1.20.1740.10">
    <property type="entry name" value="Amino acid/polyamine transporter I"/>
    <property type="match status" value="1"/>
</dbReference>
<dbReference type="Proteomes" id="UP000636004">
    <property type="component" value="Unassembled WGS sequence"/>
</dbReference>
<evidence type="ECO:0000256" key="1">
    <source>
        <dbReference type="ARBA" id="ARBA00004651"/>
    </source>
</evidence>
<keyword evidence="6 8" id="KW-1133">Transmembrane helix</keyword>
<dbReference type="GO" id="GO:0005283">
    <property type="term" value="F:amino acid:sodium symporter activity"/>
    <property type="evidence" value="ECO:0007669"/>
    <property type="project" value="InterPro"/>
</dbReference>
<feature type="transmembrane region" description="Helical" evidence="8">
    <location>
        <begin position="262"/>
        <end position="283"/>
    </location>
</feature>
<comment type="caution">
    <text evidence="10">The sequence shown here is derived from an EMBL/GenBank/DDBJ whole genome shotgun (WGS) entry which is preliminary data.</text>
</comment>
<sequence>MKKYLLSIFTLIAPILTFAQESTDKGIDQLIDEKFGAATGWFVNAIFYKIPFTDEISIYWVLFPLILGATYFTFYFNFINFKGFWTSINIVRGKYDDLEDRENHKVEISKSKFSDEEDNPDTIRIEGHEGEVSHFQALTAALSATVGLGNIAGVAIAVSIGGAGATFWMIIAGLVGMASKFVECTLGVKYRDIESDGTVYGGPMYYLTKGLKSKGLGGLGKFLAALFAIFVIGGSFGGGNMFQVNQAFQLVENITGGDQSFLHGKGWLFGVVMAVLVGIVIIGGIKKIAKVTDKIVPFMVVIYVAASLFVIIANYDMIGAAFLQIFNGAFSPEGVTGGALGVLVQGFRRAAFSNEAGVGSASIAHSAVKTRYAASEGMVALLEPFIDTVVVCTMTALVLIITGNVTAENASLNDAQAILLTSGAFESVISWFPYVLTIAVVLFAFSTMISWSYYGFQGWAYLFGRTKKMEYAYKLIFCIFVVIGAAASLGSVIGFSDAMIFAMMVPNMIGLVLLAPKVKDELKKYMKAIKELNL</sequence>
<feature type="transmembrane region" description="Helical" evidence="8">
    <location>
        <begin position="475"/>
        <end position="493"/>
    </location>
</feature>
<evidence type="ECO:0000256" key="5">
    <source>
        <dbReference type="ARBA" id="ARBA00022692"/>
    </source>
</evidence>
<evidence type="ECO:0000256" key="6">
    <source>
        <dbReference type="ARBA" id="ARBA00022989"/>
    </source>
</evidence>
<evidence type="ECO:0000313" key="11">
    <source>
        <dbReference type="Proteomes" id="UP000636004"/>
    </source>
</evidence>
<protein>
    <submittedName>
        <fullName evidence="10">Alanine glycine permease</fullName>
    </submittedName>
</protein>
<evidence type="ECO:0000256" key="7">
    <source>
        <dbReference type="ARBA" id="ARBA00023136"/>
    </source>
</evidence>
<feature type="transmembrane region" description="Helical" evidence="8">
    <location>
        <begin position="59"/>
        <end position="79"/>
    </location>
</feature>
<feature type="transmembrane region" description="Helical" evidence="8">
    <location>
        <begin position="431"/>
        <end position="454"/>
    </location>
</feature>
<keyword evidence="4 8" id="KW-1003">Cell membrane</keyword>
<dbReference type="RefSeq" id="WP_189360543.1">
    <property type="nucleotide sequence ID" value="NZ_BMWZ01000004.1"/>
</dbReference>
<dbReference type="NCBIfam" id="TIGR00835">
    <property type="entry name" value="agcS"/>
    <property type="match status" value="1"/>
</dbReference>
<reference evidence="10" key="1">
    <citation type="journal article" date="2014" name="Int. J. Syst. Evol. Microbiol.">
        <title>Complete genome sequence of Corynebacterium casei LMG S-19264T (=DSM 44701T), isolated from a smear-ripened cheese.</title>
        <authorList>
            <consortium name="US DOE Joint Genome Institute (JGI-PGF)"/>
            <person name="Walter F."/>
            <person name="Albersmeier A."/>
            <person name="Kalinowski J."/>
            <person name="Ruckert C."/>
        </authorList>
    </citation>
    <scope>NUCLEOTIDE SEQUENCE</scope>
    <source>
        <strain evidence="10">KCTC 12710</strain>
    </source>
</reference>
<dbReference type="AlphaFoldDB" id="A0A918V9H3"/>
<dbReference type="EMBL" id="BMWZ01000004">
    <property type="protein sequence ID" value="GGZ81523.1"/>
    <property type="molecule type" value="Genomic_DNA"/>
</dbReference>
<dbReference type="PANTHER" id="PTHR30330:SF3">
    <property type="entry name" value="TRANSCRIPTIONAL REGULATOR, LRP FAMILY"/>
    <property type="match status" value="1"/>
</dbReference>
<dbReference type="GO" id="GO:0005886">
    <property type="term" value="C:plasma membrane"/>
    <property type="evidence" value="ECO:0007669"/>
    <property type="project" value="UniProtKB-SubCell"/>
</dbReference>